<keyword evidence="2" id="KW-0813">Transport</keyword>
<dbReference type="PANTHER" id="PTHR10027:SF10">
    <property type="entry name" value="SLOWPOKE 2, ISOFORM D"/>
    <property type="match status" value="1"/>
</dbReference>
<keyword evidence="9 12" id="KW-0472">Membrane</keyword>
<dbReference type="PANTHER" id="PTHR10027">
    <property type="entry name" value="CALCIUM-ACTIVATED POTASSIUM CHANNEL ALPHA CHAIN"/>
    <property type="match status" value="1"/>
</dbReference>
<feature type="region of interest" description="Disordered" evidence="11">
    <location>
        <begin position="758"/>
        <end position="867"/>
    </location>
</feature>
<dbReference type="STRING" id="478820.A0A196SEG8"/>
<dbReference type="GO" id="GO:0016020">
    <property type="term" value="C:membrane"/>
    <property type="evidence" value="ECO:0007669"/>
    <property type="project" value="UniProtKB-SubCell"/>
</dbReference>
<keyword evidence="4 12" id="KW-0812">Transmembrane</keyword>
<keyword evidence="8" id="KW-0406">Ion transport</keyword>
<dbReference type="InterPro" id="IPR047871">
    <property type="entry name" value="K_chnl_Slo-like"/>
</dbReference>
<keyword evidence="3" id="KW-0633">Potassium transport</keyword>
<evidence type="ECO:0000313" key="15">
    <source>
        <dbReference type="EMBL" id="OAO15455.1"/>
    </source>
</evidence>
<feature type="compositionally biased region" description="Low complexity" evidence="11">
    <location>
        <begin position="803"/>
        <end position="823"/>
    </location>
</feature>
<feature type="compositionally biased region" description="Low complexity" evidence="11">
    <location>
        <begin position="843"/>
        <end position="852"/>
    </location>
</feature>
<name>A0A196SEG8_BLAHN</name>
<dbReference type="InterPro" id="IPR003148">
    <property type="entry name" value="RCK_N"/>
</dbReference>
<dbReference type="Gene3D" id="1.10.287.70">
    <property type="match status" value="1"/>
</dbReference>
<evidence type="ECO:0000256" key="3">
    <source>
        <dbReference type="ARBA" id="ARBA00022538"/>
    </source>
</evidence>
<evidence type="ECO:0000256" key="5">
    <source>
        <dbReference type="ARBA" id="ARBA00022826"/>
    </source>
</evidence>
<reference evidence="15 16" key="1">
    <citation type="submission" date="2016-05" db="EMBL/GenBank/DDBJ databases">
        <title>Nuclear genome of Blastocystis sp. subtype 1 NandII.</title>
        <authorList>
            <person name="Gentekaki E."/>
            <person name="Curtis B."/>
            <person name="Stairs C."/>
            <person name="Eme L."/>
            <person name="Herman E."/>
            <person name="Klimes V."/>
            <person name="Arias M.C."/>
            <person name="Elias M."/>
            <person name="Hilliou F."/>
            <person name="Klute M."/>
            <person name="Malik S.-B."/>
            <person name="Pightling A."/>
            <person name="Rachubinski R."/>
            <person name="Salas D."/>
            <person name="Schlacht A."/>
            <person name="Suga H."/>
            <person name="Archibald J."/>
            <person name="Ball S.G."/>
            <person name="Clark G."/>
            <person name="Dacks J."/>
            <person name="Van Der Giezen M."/>
            <person name="Tsaousis A."/>
            <person name="Roger A."/>
        </authorList>
    </citation>
    <scope>NUCLEOTIDE SEQUENCE [LARGE SCALE GENOMIC DNA]</scope>
    <source>
        <strain evidence="16">ATCC 50177 / NandII</strain>
    </source>
</reference>
<dbReference type="Pfam" id="PF00520">
    <property type="entry name" value="Ion_trans"/>
    <property type="match status" value="1"/>
</dbReference>
<comment type="caution">
    <text evidence="15">The sequence shown here is derived from an EMBL/GenBank/DDBJ whole genome shotgun (WGS) entry which is preliminary data.</text>
</comment>
<dbReference type="GO" id="GO:0005267">
    <property type="term" value="F:potassium channel activity"/>
    <property type="evidence" value="ECO:0007669"/>
    <property type="project" value="UniProtKB-KW"/>
</dbReference>
<protein>
    <submittedName>
        <fullName evidence="15">Uncharacterized protein</fullName>
    </submittedName>
</protein>
<feature type="transmembrane region" description="Helical" evidence="12">
    <location>
        <begin position="209"/>
        <end position="229"/>
    </location>
</feature>
<sequence>MIPEPYYYDSFRAGTHYTETISNQSVPQDGVKRKKTVKERIADVLDYSSFFYVYAFFNTLFSGLGAVIFVMYMNEVDIAIPDWVWYFSLSVSIYYTFDFCLTFYLAPNKFTFVFSEPGLIDIVTSFPVLIIMIYMKMTDSVASWIIKLPTFRIFRLIRLFRMFQRREILRIRSAFKDHLTYFCLKSGVLLLFFSSLFQTLEYHEWAPEVHLDMLTCFYFIITSAIGIGHSNIYPKTTWGQVLLLALYTMIIIYVPQNVLILYRLWNADKTNRDRSRLDNKTKKRHIILTGYCTYRDVASLLVYQWREDFVTDDYLVAVVSPTLTMAEFRHSPYWKHRFVMRVQFFKGTVFNHNDLLRSMFMSASDVVFIPDRLKDFAARDKETVIALVSLENSFITNTQYFEYIQGLPEKDRARIHDMALFATTGRKPRVFTSIYSGVVAVPQYSLPVKINLPVYLKHALIATELLCPGSYPLLHNLLLMHTRDTRDTIYTNTERTRLLMKGKYGDTVASHTTTAVNYATINARSPGYVLNVLNDDSWMTEYRGSSSKSLYTVNVDKMWGRGLVFGQACVAIYKMFGQLLFAMTKFNGVMRVNPVNERIELGDKLHIFTTSRASAEKCLEALDSDSVLDCVISSQLSDPYTSLVIPSTMSFLNIIPERDEEPSRSERSFAMTRPTEANSVEADLREARCAVKEMQEEEESEGMNEPSISLNAVHGGENTIQIDRNSTSFSLNLGNNDVQESGMQVLDSTHYQCVHHYDSDEEDFPKETPPPTEVEVSDGNVTSPGNVTSSGKALSDGKGASAGKRPSSGKSTSSGKEGASKGSWLDRFARDRAAPFQTPPPSMASASSSFSSPKEEPHSSLFTLFPNTSSLKPKRQLSYHAPIRYSHTMSGPLMPHVLAAEGEKHCFAKFTNDVKHIVILGCPQNVANFLNQLQRHPVNTHMPDVTIVAPTEPTHVEWEKLKEAFGDRLHLVLGVATDMVALEEAKADKADRVLIMPYKEWQDYTPSCSHDSIPSVHDQNAAVSLLTFEHFQNHGHFVNPRVGEKQTTVDLHNHQYATNFLLHLEEASSLTSIVRLPFPPSFDYIDNKYYFTPEFACGNIYVDEAVQELNPLSACFESSVTALELLLSEDKKCRIVEYSIGSRGNTPASELFYDLLATTGLMILGVRKRCMTTGLSYVVAVPSKDYMFQKEDIVICVLPDV</sequence>
<proteinExistence type="predicted"/>
<feature type="transmembrane region" description="Helical" evidence="12">
    <location>
        <begin position="50"/>
        <end position="72"/>
    </location>
</feature>
<dbReference type="Pfam" id="PF22614">
    <property type="entry name" value="Slo-like_RCK"/>
    <property type="match status" value="1"/>
</dbReference>
<keyword evidence="5" id="KW-0631">Potassium channel</keyword>
<feature type="transmembrane region" description="Helical" evidence="12">
    <location>
        <begin position="141"/>
        <end position="157"/>
    </location>
</feature>
<keyword evidence="6" id="KW-0630">Potassium</keyword>
<feature type="compositionally biased region" description="Polar residues" evidence="11">
    <location>
        <begin position="779"/>
        <end position="792"/>
    </location>
</feature>
<evidence type="ECO:0000256" key="11">
    <source>
        <dbReference type="SAM" id="MobiDB-lite"/>
    </source>
</evidence>
<feature type="transmembrane region" description="Helical" evidence="12">
    <location>
        <begin position="118"/>
        <end position="135"/>
    </location>
</feature>
<dbReference type="SUPFAM" id="SSF81324">
    <property type="entry name" value="Voltage-gated potassium channels"/>
    <property type="match status" value="1"/>
</dbReference>
<evidence type="ECO:0000256" key="2">
    <source>
        <dbReference type="ARBA" id="ARBA00022448"/>
    </source>
</evidence>
<gene>
    <name evidence="15" type="ORF">AV274_2794</name>
</gene>
<feature type="domain" description="Ion transport" evidence="13">
    <location>
        <begin position="53"/>
        <end position="260"/>
    </location>
</feature>
<dbReference type="Proteomes" id="UP000078348">
    <property type="component" value="Unassembled WGS sequence"/>
</dbReference>
<dbReference type="InterPro" id="IPR027359">
    <property type="entry name" value="Volt_channel_dom_sf"/>
</dbReference>
<keyword evidence="16" id="KW-1185">Reference proteome</keyword>
<evidence type="ECO:0000256" key="7">
    <source>
        <dbReference type="ARBA" id="ARBA00022989"/>
    </source>
</evidence>
<organism evidence="15 16">
    <name type="scientific">Blastocystis sp. subtype 1 (strain ATCC 50177 / NandII)</name>
    <dbReference type="NCBI Taxonomy" id="478820"/>
    <lineage>
        <taxon>Eukaryota</taxon>
        <taxon>Sar</taxon>
        <taxon>Stramenopiles</taxon>
        <taxon>Bigyra</taxon>
        <taxon>Opalozoa</taxon>
        <taxon>Opalinata</taxon>
        <taxon>Blastocystidae</taxon>
        <taxon>Blastocystis</taxon>
    </lineage>
</organism>
<dbReference type="AlphaFoldDB" id="A0A196SEG8"/>
<keyword evidence="10" id="KW-0407">Ion channel</keyword>
<evidence type="ECO:0000256" key="4">
    <source>
        <dbReference type="ARBA" id="ARBA00022692"/>
    </source>
</evidence>
<evidence type="ECO:0000256" key="10">
    <source>
        <dbReference type="ARBA" id="ARBA00023303"/>
    </source>
</evidence>
<dbReference type="InterPro" id="IPR005821">
    <property type="entry name" value="Ion_trans_dom"/>
</dbReference>
<evidence type="ECO:0000256" key="12">
    <source>
        <dbReference type="SAM" id="Phobius"/>
    </source>
</evidence>
<dbReference type="EMBL" id="LXWW01000139">
    <property type="protein sequence ID" value="OAO15455.1"/>
    <property type="molecule type" value="Genomic_DNA"/>
</dbReference>
<evidence type="ECO:0000256" key="1">
    <source>
        <dbReference type="ARBA" id="ARBA00004141"/>
    </source>
</evidence>
<evidence type="ECO:0000256" key="6">
    <source>
        <dbReference type="ARBA" id="ARBA00022958"/>
    </source>
</evidence>
<keyword evidence="7 12" id="KW-1133">Transmembrane helix</keyword>
<feature type="domain" description="RCK N-terminal" evidence="14">
    <location>
        <begin position="915"/>
        <end position="1001"/>
    </location>
</feature>
<feature type="transmembrane region" description="Helical" evidence="12">
    <location>
        <begin position="241"/>
        <end position="265"/>
    </location>
</feature>
<evidence type="ECO:0000259" key="13">
    <source>
        <dbReference type="Pfam" id="PF00520"/>
    </source>
</evidence>
<dbReference type="OrthoDB" id="10035564at2759"/>
<feature type="transmembrane region" description="Helical" evidence="12">
    <location>
        <begin position="178"/>
        <end position="197"/>
    </location>
</feature>
<evidence type="ECO:0000256" key="8">
    <source>
        <dbReference type="ARBA" id="ARBA00023065"/>
    </source>
</evidence>
<evidence type="ECO:0000256" key="9">
    <source>
        <dbReference type="ARBA" id="ARBA00023136"/>
    </source>
</evidence>
<accession>A0A196SEG8</accession>
<feature type="transmembrane region" description="Helical" evidence="12">
    <location>
        <begin position="84"/>
        <end position="106"/>
    </location>
</feature>
<dbReference type="Gene3D" id="1.20.120.350">
    <property type="entry name" value="Voltage-gated potassium channels. Chain C"/>
    <property type="match status" value="1"/>
</dbReference>
<dbReference type="Gene3D" id="3.40.50.720">
    <property type="entry name" value="NAD(P)-binding Rossmann-like Domain"/>
    <property type="match status" value="1"/>
</dbReference>
<evidence type="ECO:0000313" key="16">
    <source>
        <dbReference type="Proteomes" id="UP000078348"/>
    </source>
</evidence>
<comment type="subcellular location">
    <subcellularLocation>
        <location evidence="1">Membrane</location>
        <topology evidence="1">Multi-pass membrane protein</topology>
    </subcellularLocation>
</comment>
<evidence type="ECO:0000259" key="14">
    <source>
        <dbReference type="Pfam" id="PF22614"/>
    </source>
</evidence>